<comment type="similarity">
    <text evidence="2">Belongs to the two pore domain potassium channel (TC 1.A.1.7) family.</text>
</comment>
<dbReference type="Proteomes" id="UP001630127">
    <property type="component" value="Unassembled WGS sequence"/>
</dbReference>
<dbReference type="Pfam" id="PF07885">
    <property type="entry name" value="Ion_trans_2"/>
    <property type="match status" value="2"/>
</dbReference>
<evidence type="ECO:0000313" key="11">
    <source>
        <dbReference type="EMBL" id="KAL3503612.1"/>
    </source>
</evidence>
<evidence type="ECO:0000313" key="12">
    <source>
        <dbReference type="Proteomes" id="UP001630127"/>
    </source>
</evidence>
<dbReference type="PANTHER" id="PTHR11003">
    <property type="entry name" value="POTASSIUM CHANNEL, SUBFAMILY K"/>
    <property type="match status" value="1"/>
</dbReference>
<reference evidence="11 12" key="1">
    <citation type="submission" date="2024-11" db="EMBL/GenBank/DDBJ databases">
        <title>A near-complete genome assembly of Cinchona calisaya.</title>
        <authorList>
            <person name="Lian D.C."/>
            <person name="Zhao X.W."/>
            <person name="Wei L."/>
        </authorList>
    </citation>
    <scope>NUCLEOTIDE SEQUENCE [LARGE SCALE GENOMIC DNA]</scope>
    <source>
        <tissue evidence="11">Nenye</tissue>
    </source>
</reference>
<name>A0ABD2YCN3_9GENT</name>
<keyword evidence="3" id="KW-0813">Transport</keyword>
<keyword evidence="7 9" id="KW-0472">Membrane</keyword>
<evidence type="ECO:0000256" key="7">
    <source>
        <dbReference type="ARBA" id="ARBA00023136"/>
    </source>
</evidence>
<dbReference type="EMBL" id="JBJUIK010000015">
    <property type="protein sequence ID" value="KAL3503612.1"/>
    <property type="molecule type" value="Genomic_DNA"/>
</dbReference>
<keyword evidence="12" id="KW-1185">Reference proteome</keyword>
<dbReference type="InterPro" id="IPR013099">
    <property type="entry name" value="K_chnl_dom"/>
</dbReference>
<feature type="transmembrane region" description="Helical" evidence="9">
    <location>
        <begin position="98"/>
        <end position="119"/>
    </location>
</feature>
<gene>
    <name evidence="11" type="ORF">ACH5RR_038061</name>
</gene>
<keyword evidence="6" id="KW-0406">Ion transport</keyword>
<evidence type="ECO:0000256" key="9">
    <source>
        <dbReference type="SAM" id="Phobius"/>
    </source>
</evidence>
<dbReference type="GO" id="GO:0005774">
    <property type="term" value="C:vacuolar membrane"/>
    <property type="evidence" value="ECO:0007669"/>
    <property type="project" value="UniProtKB-ARBA"/>
</dbReference>
<comment type="subcellular location">
    <subcellularLocation>
        <location evidence="1">Membrane</location>
        <topology evidence="1">Multi-pass membrane protein</topology>
    </subcellularLocation>
</comment>
<evidence type="ECO:0000256" key="4">
    <source>
        <dbReference type="ARBA" id="ARBA00022692"/>
    </source>
</evidence>
<sequence>MLRKCKSEPLLEYLPEELNGNYISHPQPISIFHKLHRISTLSISICIFLYIAIGSISFHFLSHQIKGKKTNGFLDSIYFCIVTITTVGYGDLVPNSVATKLLSCVFIFSGMAIIGLLGIRGADYLIEKQEMLLGQAMILQEEVINPQQFVNEFKTRIVWYKLVREIIFLLVLIVVGIIFLNRVEKMDFVDAFYCVCSTISTLGYGDERFSTKAGRVFAIFWILISTLCLARLFLNVVEVRIEKRRKELVTWIVTKRLWLIS</sequence>
<evidence type="ECO:0000259" key="10">
    <source>
        <dbReference type="Pfam" id="PF07885"/>
    </source>
</evidence>
<proteinExistence type="inferred from homology"/>
<dbReference type="SUPFAM" id="SSF81324">
    <property type="entry name" value="Voltage-gated potassium channels"/>
    <property type="match status" value="2"/>
</dbReference>
<accession>A0ABD2YCN3</accession>
<feature type="domain" description="Potassium channel" evidence="10">
    <location>
        <begin position="46"/>
        <end position="116"/>
    </location>
</feature>
<evidence type="ECO:0000256" key="8">
    <source>
        <dbReference type="ARBA" id="ARBA00023303"/>
    </source>
</evidence>
<feature type="transmembrane region" description="Helical" evidence="9">
    <location>
        <begin position="162"/>
        <end position="180"/>
    </location>
</feature>
<feature type="domain" description="Potassium channel" evidence="10">
    <location>
        <begin position="168"/>
        <end position="238"/>
    </location>
</feature>
<protein>
    <recommendedName>
        <fullName evidence="10">Potassium channel domain-containing protein</fullName>
    </recommendedName>
</protein>
<keyword evidence="5 9" id="KW-1133">Transmembrane helix</keyword>
<dbReference type="GO" id="GO:0034220">
    <property type="term" value="P:monoatomic ion transmembrane transport"/>
    <property type="evidence" value="ECO:0007669"/>
    <property type="project" value="UniProtKB-KW"/>
</dbReference>
<dbReference type="PANTHER" id="PTHR11003:SF291">
    <property type="entry name" value="IP11374P"/>
    <property type="match status" value="1"/>
</dbReference>
<comment type="caution">
    <text evidence="11">The sequence shown here is derived from an EMBL/GenBank/DDBJ whole genome shotgun (WGS) entry which is preliminary data.</text>
</comment>
<evidence type="ECO:0000256" key="6">
    <source>
        <dbReference type="ARBA" id="ARBA00023065"/>
    </source>
</evidence>
<evidence type="ECO:0000256" key="2">
    <source>
        <dbReference type="ARBA" id="ARBA00010159"/>
    </source>
</evidence>
<keyword evidence="8" id="KW-0407">Ion channel</keyword>
<dbReference type="AlphaFoldDB" id="A0ABD2YCN3"/>
<evidence type="ECO:0000256" key="1">
    <source>
        <dbReference type="ARBA" id="ARBA00004141"/>
    </source>
</evidence>
<organism evidence="11 12">
    <name type="scientific">Cinchona calisaya</name>
    <dbReference type="NCBI Taxonomy" id="153742"/>
    <lineage>
        <taxon>Eukaryota</taxon>
        <taxon>Viridiplantae</taxon>
        <taxon>Streptophyta</taxon>
        <taxon>Embryophyta</taxon>
        <taxon>Tracheophyta</taxon>
        <taxon>Spermatophyta</taxon>
        <taxon>Magnoliopsida</taxon>
        <taxon>eudicotyledons</taxon>
        <taxon>Gunneridae</taxon>
        <taxon>Pentapetalae</taxon>
        <taxon>asterids</taxon>
        <taxon>lamiids</taxon>
        <taxon>Gentianales</taxon>
        <taxon>Rubiaceae</taxon>
        <taxon>Cinchonoideae</taxon>
        <taxon>Cinchoneae</taxon>
        <taxon>Cinchona</taxon>
    </lineage>
</organism>
<feature type="transmembrane region" description="Helical" evidence="9">
    <location>
        <begin position="216"/>
        <end position="237"/>
    </location>
</feature>
<evidence type="ECO:0000256" key="3">
    <source>
        <dbReference type="ARBA" id="ARBA00022448"/>
    </source>
</evidence>
<dbReference type="InterPro" id="IPR003280">
    <property type="entry name" value="2pore_dom_K_chnl"/>
</dbReference>
<feature type="transmembrane region" description="Helical" evidence="9">
    <location>
        <begin position="38"/>
        <end position="61"/>
    </location>
</feature>
<feature type="transmembrane region" description="Helical" evidence="9">
    <location>
        <begin position="73"/>
        <end position="92"/>
    </location>
</feature>
<dbReference type="Gene3D" id="1.10.287.70">
    <property type="match status" value="2"/>
</dbReference>
<dbReference type="PRINTS" id="PR01333">
    <property type="entry name" value="2POREKCHANEL"/>
</dbReference>
<evidence type="ECO:0000256" key="5">
    <source>
        <dbReference type="ARBA" id="ARBA00022989"/>
    </source>
</evidence>
<keyword evidence="4 9" id="KW-0812">Transmembrane</keyword>